<evidence type="ECO:0000259" key="2">
    <source>
        <dbReference type="Pfam" id="PF08608"/>
    </source>
</evidence>
<dbReference type="Proteomes" id="UP001431313">
    <property type="component" value="Unassembled WGS sequence"/>
</dbReference>
<dbReference type="EMBL" id="JANUGQ010000006">
    <property type="protein sequence ID" value="MCS0635920.1"/>
    <property type="molecule type" value="Genomic_DNA"/>
</dbReference>
<feature type="region of interest" description="Disordered" evidence="1">
    <location>
        <begin position="249"/>
        <end position="303"/>
    </location>
</feature>
<feature type="domain" description="Mycothiol-dependent maleylpyruvate isomerase metal-binding" evidence="3">
    <location>
        <begin position="11"/>
        <end position="147"/>
    </location>
</feature>
<organism evidence="4 5">
    <name type="scientific">Streptomyces pyxinae</name>
    <dbReference type="NCBI Taxonomy" id="2970734"/>
    <lineage>
        <taxon>Bacteria</taxon>
        <taxon>Bacillati</taxon>
        <taxon>Actinomycetota</taxon>
        <taxon>Actinomycetes</taxon>
        <taxon>Kitasatosporales</taxon>
        <taxon>Streptomycetaceae</taxon>
        <taxon>Streptomyces</taxon>
    </lineage>
</organism>
<keyword evidence="5" id="KW-1185">Reference proteome</keyword>
<dbReference type="NCBIfam" id="TIGR03084">
    <property type="entry name" value="TIGR03084 family metal-binding protein"/>
    <property type="match status" value="1"/>
</dbReference>
<evidence type="ECO:0000259" key="3">
    <source>
        <dbReference type="Pfam" id="PF11716"/>
    </source>
</evidence>
<sequence>MSEAPAVLDDLREESEELDRLVAELPPGAWATPTPAPGWTVAHQIAHLAWTDEAALLAATDPGAFATAAERAAAAPDRFVDEGAEAGATAAPDALLARWREGRARLHRVLAEAPAGSRFPWYGPPMSATSLATARLMETWAHGQDVADALGVARPPTARLRHVAWLGVRARDYAYAVRGLPAPPGPFRVELRAPDGRETWAYGPEDAPQRVTGPALDFCLLVTQRVHRDDTALRAEGAEADHWLTVAQAFAGPPGPGRAPAAGSAPSAGRAPATGPSPVTGPSPSAGRPPGTGRAGAGGRGGA</sequence>
<dbReference type="InterPro" id="IPR013917">
    <property type="entry name" value="tRNA_wybutosine-synth"/>
</dbReference>
<dbReference type="Gene3D" id="1.20.120.450">
    <property type="entry name" value="dinb family like domain"/>
    <property type="match status" value="1"/>
</dbReference>
<evidence type="ECO:0000256" key="1">
    <source>
        <dbReference type="SAM" id="MobiDB-lite"/>
    </source>
</evidence>
<dbReference type="Pfam" id="PF08608">
    <property type="entry name" value="Wyosine_form"/>
    <property type="match status" value="1"/>
</dbReference>
<protein>
    <submittedName>
        <fullName evidence="4">TIGR03084 family metal-binding protein</fullName>
    </submittedName>
</protein>
<comment type="caution">
    <text evidence="4">The sequence shown here is derived from an EMBL/GenBank/DDBJ whole genome shotgun (WGS) entry which is preliminary data.</text>
</comment>
<dbReference type="InterPro" id="IPR017518">
    <property type="entry name" value="CHP03084"/>
</dbReference>
<feature type="compositionally biased region" description="Gly residues" evidence="1">
    <location>
        <begin position="293"/>
        <end position="303"/>
    </location>
</feature>
<gene>
    <name evidence="4" type="ORF">NX801_09620</name>
</gene>
<dbReference type="NCBIfam" id="TIGR03083">
    <property type="entry name" value="maleylpyruvate isomerase family mycothiol-dependent enzyme"/>
    <property type="match status" value="1"/>
</dbReference>
<reference evidence="4" key="1">
    <citation type="submission" date="2022-08" db="EMBL/GenBank/DDBJ databases">
        <authorList>
            <person name="Somphong A."/>
            <person name="Phongsopitanun W."/>
        </authorList>
    </citation>
    <scope>NUCLEOTIDE SEQUENCE</scope>
    <source>
        <strain evidence="4">LP05-1</strain>
    </source>
</reference>
<dbReference type="RefSeq" id="WP_258786867.1">
    <property type="nucleotide sequence ID" value="NZ_JANUGQ010000006.1"/>
</dbReference>
<evidence type="ECO:0000313" key="5">
    <source>
        <dbReference type="Proteomes" id="UP001431313"/>
    </source>
</evidence>
<accession>A0ABT2CET0</accession>
<proteinExistence type="predicted"/>
<evidence type="ECO:0000313" key="4">
    <source>
        <dbReference type="EMBL" id="MCS0635920.1"/>
    </source>
</evidence>
<dbReference type="SUPFAM" id="SSF109854">
    <property type="entry name" value="DinB/YfiT-like putative metalloenzymes"/>
    <property type="match status" value="1"/>
</dbReference>
<feature type="domain" description="tRNA wybutosine-synthesis" evidence="2">
    <location>
        <begin position="184"/>
        <end position="235"/>
    </location>
</feature>
<dbReference type="InterPro" id="IPR024344">
    <property type="entry name" value="MDMPI_metal-binding"/>
</dbReference>
<feature type="compositionally biased region" description="Low complexity" evidence="1">
    <location>
        <begin position="258"/>
        <end position="292"/>
    </location>
</feature>
<dbReference type="InterPro" id="IPR034660">
    <property type="entry name" value="DinB/YfiT-like"/>
</dbReference>
<dbReference type="Pfam" id="PF11716">
    <property type="entry name" value="MDMPI_N"/>
    <property type="match status" value="1"/>
</dbReference>
<name>A0ABT2CET0_9ACTN</name>
<dbReference type="InterPro" id="IPR017517">
    <property type="entry name" value="Maleyloyr_isom"/>
</dbReference>